<dbReference type="EMBL" id="DS268422">
    <property type="protein sequence ID" value="EFO89921.1"/>
    <property type="molecule type" value="Genomic_DNA"/>
</dbReference>
<reference evidence="1" key="1">
    <citation type="submission" date="2007-07" db="EMBL/GenBank/DDBJ databases">
        <title>PCAP assembly of the Caenorhabditis remanei genome.</title>
        <authorList>
            <consortium name="The Caenorhabditis remanei Sequencing Consortium"/>
            <person name="Wilson R.K."/>
        </authorList>
    </citation>
    <scope>NUCLEOTIDE SEQUENCE [LARGE SCALE GENOMIC DNA]</scope>
    <source>
        <strain evidence="1">PB4641</strain>
    </source>
</reference>
<organism evidence="2">
    <name type="scientific">Caenorhabditis remanei</name>
    <name type="common">Caenorhabditis vulgaris</name>
    <dbReference type="NCBI Taxonomy" id="31234"/>
    <lineage>
        <taxon>Eukaryota</taxon>
        <taxon>Metazoa</taxon>
        <taxon>Ecdysozoa</taxon>
        <taxon>Nematoda</taxon>
        <taxon>Chromadorea</taxon>
        <taxon>Rhabditida</taxon>
        <taxon>Rhabditina</taxon>
        <taxon>Rhabditomorpha</taxon>
        <taxon>Rhabditoidea</taxon>
        <taxon>Rhabditidae</taxon>
        <taxon>Peloderinae</taxon>
        <taxon>Caenorhabditis</taxon>
    </lineage>
</organism>
<dbReference type="KEGG" id="crq:GCK72_023633"/>
<dbReference type="GeneID" id="9821455"/>
<proteinExistence type="predicted"/>
<evidence type="ECO:0000313" key="1">
    <source>
        <dbReference type="EMBL" id="EFO89921.1"/>
    </source>
</evidence>
<name>E3M242_CAERE</name>
<evidence type="ECO:0000313" key="2">
    <source>
        <dbReference type="Proteomes" id="UP000008281"/>
    </source>
</evidence>
<protein>
    <submittedName>
        <fullName evidence="1">Uncharacterized protein</fullName>
    </submittedName>
</protein>
<dbReference type="AlphaFoldDB" id="E3M242"/>
<dbReference type="CTD" id="9821455"/>
<sequence>MMSYKKSIFICLRSVFFVIVNQQQTRIMSGSGPPMNFPHPDTSSSHSQNIDMDTMENRHDNITGRTQQTSHMFQNQNGQTAQASQNYLPQFHTRTTYTYDSDPFFRPSNAGNSSSTSNACIQKTEEYADFLMEHSQMDVVEERQELEVCDCGGCNNDCDLFGEDMIEETVKEEKPCKKAQKRKMREDTQSDGTDAKKKHLN</sequence>
<dbReference type="RefSeq" id="XP_003109779.2">
    <property type="nucleotide sequence ID" value="XM_003109731.2"/>
</dbReference>
<dbReference type="HOGENOM" id="CLU_1361550_0_0_1"/>
<accession>E3M242</accession>
<dbReference type="Proteomes" id="UP000008281">
    <property type="component" value="Unassembled WGS sequence"/>
</dbReference>
<gene>
    <name evidence="1" type="ORF">CRE_07421</name>
</gene>
<keyword evidence="2" id="KW-1185">Reference proteome</keyword>